<dbReference type="EMBL" id="CP070969">
    <property type="protein sequence ID" value="QSF42611.1"/>
    <property type="molecule type" value="Genomic_DNA"/>
</dbReference>
<evidence type="ECO:0000256" key="3">
    <source>
        <dbReference type="ARBA" id="ARBA00012856"/>
    </source>
</evidence>
<dbReference type="PRINTS" id="PR00070">
    <property type="entry name" value="DHFR"/>
</dbReference>
<evidence type="ECO:0000313" key="11">
    <source>
        <dbReference type="Proteomes" id="UP000663452"/>
    </source>
</evidence>
<keyword evidence="4 7" id="KW-0554">One-carbon metabolism</keyword>
<keyword evidence="11" id="KW-1185">Reference proteome</keyword>
<dbReference type="InterPro" id="IPR001796">
    <property type="entry name" value="DHFR_dom"/>
</dbReference>
<dbReference type="PANTHER" id="PTHR48069:SF3">
    <property type="entry name" value="DIHYDROFOLATE REDUCTASE"/>
    <property type="match status" value="1"/>
</dbReference>
<dbReference type="PIRSF" id="PIRSF000194">
    <property type="entry name" value="DHFR"/>
    <property type="match status" value="1"/>
</dbReference>
<dbReference type="PANTHER" id="PTHR48069">
    <property type="entry name" value="DIHYDROFOLATE REDUCTASE"/>
    <property type="match status" value="1"/>
</dbReference>
<dbReference type="SUPFAM" id="SSF53597">
    <property type="entry name" value="Dihydrofolate reductase-like"/>
    <property type="match status" value="1"/>
</dbReference>
<evidence type="ECO:0000256" key="5">
    <source>
        <dbReference type="ARBA" id="ARBA00022857"/>
    </source>
</evidence>
<organism evidence="10 11">
    <name type="scientific">Paenibacillus tianjinensis</name>
    <dbReference type="NCBI Taxonomy" id="2810347"/>
    <lineage>
        <taxon>Bacteria</taxon>
        <taxon>Bacillati</taxon>
        <taxon>Bacillota</taxon>
        <taxon>Bacilli</taxon>
        <taxon>Bacillales</taxon>
        <taxon>Paenibacillaceae</taxon>
        <taxon>Paenibacillus</taxon>
    </lineage>
</organism>
<dbReference type="InterPro" id="IPR012259">
    <property type="entry name" value="DHFR"/>
</dbReference>
<evidence type="ECO:0000256" key="4">
    <source>
        <dbReference type="ARBA" id="ARBA00022563"/>
    </source>
</evidence>
<dbReference type="RefSeq" id="WP_206100302.1">
    <property type="nucleotide sequence ID" value="NZ_CP070969.1"/>
</dbReference>
<evidence type="ECO:0000256" key="6">
    <source>
        <dbReference type="ARBA" id="ARBA00023002"/>
    </source>
</evidence>
<evidence type="ECO:0000256" key="7">
    <source>
        <dbReference type="PIRNR" id="PIRNR000194"/>
    </source>
</evidence>
<keyword evidence="6 7" id="KW-0560">Oxidoreductase</keyword>
<name>A0ABX7L5U6_9BACL</name>
<comment type="catalytic activity">
    <reaction evidence="7">
        <text>(6S)-5,6,7,8-tetrahydrofolate + NADP(+) = 7,8-dihydrofolate + NADPH + H(+)</text>
        <dbReference type="Rhea" id="RHEA:15009"/>
        <dbReference type="ChEBI" id="CHEBI:15378"/>
        <dbReference type="ChEBI" id="CHEBI:57451"/>
        <dbReference type="ChEBI" id="CHEBI:57453"/>
        <dbReference type="ChEBI" id="CHEBI:57783"/>
        <dbReference type="ChEBI" id="CHEBI:58349"/>
        <dbReference type="EC" id="1.5.1.3"/>
    </reaction>
</comment>
<sequence length="163" mass="18917">MSISMIWAMGANGVIGKDNDMPWHLPRDFAYFKEQTLGKRMLMGRKTWESLGGKPLKGRKSIVITRDTSFQPEGAEVIHSLEEALAEGRKEDELMVIGGAEIYRMMLPYADKLIVTRIDEEFAGETKFPEVEWDEWEEVSNIPGIRDEQNPYDYRFYVYQRTV</sequence>
<evidence type="ECO:0000256" key="2">
    <source>
        <dbReference type="ARBA" id="ARBA00009539"/>
    </source>
</evidence>
<gene>
    <name evidence="10" type="ORF">JRJ22_14915</name>
</gene>
<dbReference type="PROSITE" id="PS51330">
    <property type="entry name" value="DHFR_2"/>
    <property type="match status" value="1"/>
</dbReference>
<dbReference type="EC" id="1.5.1.3" evidence="3 7"/>
<dbReference type="InterPro" id="IPR024072">
    <property type="entry name" value="DHFR-like_dom_sf"/>
</dbReference>
<dbReference type="CDD" id="cd00209">
    <property type="entry name" value="DHFR"/>
    <property type="match status" value="1"/>
</dbReference>
<comment type="pathway">
    <text evidence="1 7">Cofactor biosynthesis; tetrahydrofolate biosynthesis; 5,6,7,8-tetrahydrofolate from 7,8-dihydrofolate: step 1/1.</text>
</comment>
<comment type="function">
    <text evidence="7">Key enzyme in folate metabolism. Catalyzes an essential reaction for de novo glycine and purine synthesis, and for DNA precursor synthesis.</text>
</comment>
<feature type="domain" description="DHFR" evidence="9">
    <location>
        <begin position="2"/>
        <end position="161"/>
    </location>
</feature>
<dbReference type="Pfam" id="PF00186">
    <property type="entry name" value="DHFR_1"/>
    <property type="match status" value="1"/>
</dbReference>
<evidence type="ECO:0000259" key="9">
    <source>
        <dbReference type="PROSITE" id="PS51330"/>
    </source>
</evidence>
<keyword evidence="5 7" id="KW-0521">NADP</keyword>
<dbReference type="InterPro" id="IPR017925">
    <property type="entry name" value="DHFR_CS"/>
</dbReference>
<proteinExistence type="inferred from homology"/>
<reference evidence="10 11" key="1">
    <citation type="submission" date="2021-02" db="EMBL/GenBank/DDBJ databases">
        <title>Paenibacillus tianjinensis sp. nov.</title>
        <authorList>
            <person name="Liu H."/>
        </authorList>
    </citation>
    <scope>NUCLEOTIDE SEQUENCE [LARGE SCALE GENOMIC DNA]</scope>
    <source>
        <strain evidence="10 11">TB2019</strain>
    </source>
</reference>
<dbReference type="PROSITE" id="PS00075">
    <property type="entry name" value="DHFR_1"/>
    <property type="match status" value="1"/>
</dbReference>
<dbReference type="Gene3D" id="3.40.430.10">
    <property type="entry name" value="Dihydrofolate Reductase, subunit A"/>
    <property type="match status" value="1"/>
</dbReference>
<comment type="similarity">
    <text evidence="2 7 8">Belongs to the dihydrofolate reductase family.</text>
</comment>
<evidence type="ECO:0000313" key="10">
    <source>
        <dbReference type="EMBL" id="QSF42611.1"/>
    </source>
</evidence>
<dbReference type="Proteomes" id="UP000663452">
    <property type="component" value="Chromosome"/>
</dbReference>
<evidence type="ECO:0000256" key="8">
    <source>
        <dbReference type="RuleBase" id="RU004474"/>
    </source>
</evidence>
<evidence type="ECO:0000256" key="1">
    <source>
        <dbReference type="ARBA" id="ARBA00004903"/>
    </source>
</evidence>
<accession>A0ABX7L5U6</accession>
<protein>
    <recommendedName>
        <fullName evidence="3 7">Dihydrofolate reductase</fullName>
        <ecNumber evidence="3 7">1.5.1.3</ecNumber>
    </recommendedName>
</protein>